<dbReference type="GO" id="GO:0000155">
    <property type="term" value="F:phosphorelay sensor kinase activity"/>
    <property type="evidence" value="ECO:0007669"/>
    <property type="project" value="InterPro"/>
</dbReference>
<keyword evidence="7 13" id="KW-0812">Transmembrane</keyword>
<dbReference type="Gene3D" id="3.30.565.10">
    <property type="entry name" value="Histidine kinase-like ATPase, C-terminal domain"/>
    <property type="match status" value="1"/>
</dbReference>
<evidence type="ECO:0000256" key="6">
    <source>
        <dbReference type="ARBA" id="ARBA00022679"/>
    </source>
</evidence>
<keyword evidence="6" id="KW-0808">Transferase</keyword>
<evidence type="ECO:0000256" key="5">
    <source>
        <dbReference type="ARBA" id="ARBA00022553"/>
    </source>
</evidence>
<dbReference type="SMART" id="SM00304">
    <property type="entry name" value="HAMP"/>
    <property type="match status" value="1"/>
</dbReference>
<dbReference type="SUPFAM" id="SSF47384">
    <property type="entry name" value="Homodimeric domain of signal transducing histidine kinase"/>
    <property type="match status" value="1"/>
</dbReference>
<dbReference type="GO" id="GO:0005886">
    <property type="term" value="C:plasma membrane"/>
    <property type="evidence" value="ECO:0007669"/>
    <property type="project" value="UniProtKB-SubCell"/>
</dbReference>
<dbReference type="InterPro" id="IPR036097">
    <property type="entry name" value="HisK_dim/P_sf"/>
</dbReference>
<sequence>MTGTMRATVGEWWAGISLRAKITGVTVLVLTLGLVVSGLGTMTLIHTYLIRDANTQISQTLRGLTVASTENNEAASATQFVFAHFTEDGELIQANPTWQRADPQIGRITAADVRDFATPSTVKQGNVAAFQIAARQLTDGSIVVLGIPLESINRLIAQLFTLFFVFGIGVVIVGGVVTRLLVGSTFAPLKQVERTAAAIADGDFGQRLGHTTPNTEVGRLNRSLNRMLNRIDGALADRARTIDQMRRFVGDASHELRTPLVSVRGYAELYRMGALQSREDVAQAMDRIEREAIRLGALVSDLLALARLDESRELKRTVVELLPIAHDAALDARAFAPSRPIRVIGHDPEQPTGTVEILRPVTDEASDETPATTTSTRLFRRGVTADAASVTGSLRLASARLLRARRRARDGGVDDAPAPLMTGTARPVVLAEEDKLRQVLANLIGNAIRFTPDGTPIEIATYGDKERGLAMLEIIDHGDGIPPQVRDKIFQRFWRADSSRTRDTGGSGLGLAIVAAIVSAHQGTIGISETAGGGATFRVALPLLPSDENDREADRDDVDDEEREPAS</sequence>
<dbReference type="PROSITE" id="PS50109">
    <property type="entry name" value="HIS_KIN"/>
    <property type="match status" value="1"/>
</dbReference>
<dbReference type="SUPFAM" id="SSF55874">
    <property type="entry name" value="ATPase domain of HSP90 chaperone/DNA topoisomerase II/histidine kinase"/>
    <property type="match status" value="1"/>
</dbReference>
<dbReference type="FunFam" id="1.10.287.130:FF:000001">
    <property type="entry name" value="Two-component sensor histidine kinase"/>
    <property type="match status" value="1"/>
</dbReference>
<evidence type="ECO:0000256" key="13">
    <source>
        <dbReference type="SAM" id="Phobius"/>
    </source>
</evidence>
<dbReference type="SMART" id="SM00388">
    <property type="entry name" value="HisKA"/>
    <property type="match status" value="1"/>
</dbReference>
<evidence type="ECO:0000256" key="1">
    <source>
        <dbReference type="ARBA" id="ARBA00000085"/>
    </source>
</evidence>
<dbReference type="PRINTS" id="PR00344">
    <property type="entry name" value="BCTRLSENSOR"/>
</dbReference>
<comment type="subcellular location">
    <subcellularLocation>
        <location evidence="3">Cell membrane</location>
    </subcellularLocation>
</comment>
<keyword evidence="9 13" id="KW-1133">Transmembrane helix</keyword>
<comment type="caution">
    <text evidence="16">The sequence shown here is derived from an EMBL/GenBank/DDBJ whole genome shotgun (WGS) entry which is preliminary data.</text>
</comment>
<evidence type="ECO:0000259" key="15">
    <source>
        <dbReference type="PROSITE" id="PS50885"/>
    </source>
</evidence>
<comment type="cofactor">
    <cofactor evidence="2">
        <name>a divalent metal cation</name>
        <dbReference type="ChEBI" id="CHEBI:60240"/>
    </cofactor>
</comment>
<proteinExistence type="predicted"/>
<name>A0A4R7FRQ4_9MICO</name>
<dbReference type="Pfam" id="PF00512">
    <property type="entry name" value="HisKA"/>
    <property type="match status" value="1"/>
</dbReference>
<dbReference type="InterPro" id="IPR004358">
    <property type="entry name" value="Sig_transdc_His_kin-like_C"/>
</dbReference>
<evidence type="ECO:0000256" key="4">
    <source>
        <dbReference type="ARBA" id="ARBA00012438"/>
    </source>
</evidence>
<evidence type="ECO:0000256" key="9">
    <source>
        <dbReference type="ARBA" id="ARBA00022989"/>
    </source>
</evidence>
<dbReference type="AlphaFoldDB" id="A0A4R7FRQ4"/>
<dbReference type="Pfam" id="PF00672">
    <property type="entry name" value="HAMP"/>
    <property type="match status" value="1"/>
</dbReference>
<feature type="domain" description="Histidine kinase" evidence="14">
    <location>
        <begin position="251"/>
        <end position="545"/>
    </location>
</feature>
<dbReference type="InterPro" id="IPR036890">
    <property type="entry name" value="HATPase_C_sf"/>
</dbReference>
<dbReference type="PANTHER" id="PTHR45436:SF5">
    <property type="entry name" value="SENSOR HISTIDINE KINASE TRCS"/>
    <property type="match status" value="1"/>
</dbReference>
<dbReference type="InterPro" id="IPR050428">
    <property type="entry name" value="TCS_sensor_his_kinase"/>
</dbReference>
<keyword evidence="17" id="KW-1185">Reference proteome</keyword>
<dbReference type="InterPro" id="IPR005467">
    <property type="entry name" value="His_kinase_dom"/>
</dbReference>
<dbReference type="Gene3D" id="6.10.340.10">
    <property type="match status" value="1"/>
</dbReference>
<dbReference type="Gene3D" id="1.10.287.130">
    <property type="match status" value="1"/>
</dbReference>
<evidence type="ECO:0000256" key="12">
    <source>
        <dbReference type="SAM" id="MobiDB-lite"/>
    </source>
</evidence>
<evidence type="ECO:0000313" key="16">
    <source>
        <dbReference type="EMBL" id="TDS80408.1"/>
    </source>
</evidence>
<reference evidence="16 17" key="1">
    <citation type="submission" date="2019-03" db="EMBL/GenBank/DDBJ databases">
        <title>Genomic Encyclopedia of Archaeal and Bacterial Type Strains, Phase II (KMG-II): from individual species to whole genera.</title>
        <authorList>
            <person name="Goeker M."/>
        </authorList>
    </citation>
    <scope>NUCLEOTIDE SEQUENCE [LARGE SCALE GENOMIC DNA]</scope>
    <source>
        <strain evidence="16 17">DSM 24782</strain>
    </source>
</reference>
<dbReference type="CDD" id="cd06225">
    <property type="entry name" value="HAMP"/>
    <property type="match status" value="1"/>
</dbReference>
<dbReference type="EC" id="2.7.13.3" evidence="4"/>
<dbReference type="Pfam" id="PF02518">
    <property type="entry name" value="HATPase_c"/>
    <property type="match status" value="1"/>
</dbReference>
<evidence type="ECO:0000256" key="3">
    <source>
        <dbReference type="ARBA" id="ARBA00004236"/>
    </source>
</evidence>
<feature type="region of interest" description="Disordered" evidence="12">
    <location>
        <begin position="542"/>
        <end position="567"/>
    </location>
</feature>
<keyword evidence="11 13" id="KW-0472">Membrane</keyword>
<dbReference type="Proteomes" id="UP000295344">
    <property type="component" value="Unassembled WGS sequence"/>
</dbReference>
<protein>
    <recommendedName>
        <fullName evidence="4">histidine kinase</fullName>
        <ecNumber evidence="4">2.7.13.3</ecNumber>
    </recommendedName>
</protein>
<dbReference type="CDD" id="cd00075">
    <property type="entry name" value="HATPase"/>
    <property type="match status" value="1"/>
</dbReference>
<gene>
    <name evidence="16" type="ORF">CLV52_0971</name>
</gene>
<dbReference type="CDD" id="cd00082">
    <property type="entry name" value="HisKA"/>
    <property type="match status" value="1"/>
</dbReference>
<evidence type="ECO:0000256" key="11">
    <source>
        <dbReference type="ARBA" id="ARBA00023136"/>
    </source>
</evidence>
<keyword evidence="5" id="KW-0597">Phosphoprotein</keyword>
<evidence type="ECO:0000256" key="8">
    <source>
        <dbReference type="ARBA" id="ARBA00022777"/>
    </source>
</evidence>
<evidence type="ECO:0000313" key="17">
    <source>
        <dbReference type="Proteomes" id="UP000295344"/>
    </source>
</evidence>
<dbReference type="InterPro" id="IPR003661">
    <property type="entry name" value="HisK_dim/P_dom"/>
</dbReference>
<organism evidence="16 17">
    <name type="scientific">Amnibacterium kyonggiense</name>
    <dbReference type="NCBI Taxonomy" id="595671"/>
    <lineage>
        <taxon>Bacteria</taxon>
        <taxon>Bacillati</taxon>
        <taxon>Actinomycetota</taxon>
        <taxon>Actinomycetes</taxon>
        <taxon>Micrococcales</taxon>
        <taxon>Microbacteriaceae</taxon>
        <taxon>Amnibacterium</taxon>
    </lineage>
</organism>
<evidence type="ECO:0000256" key="10">
    <source>
        <dbReference type="ARBA" id="ARBA00023012"/>
    </source>
</evidence>
<dbReference type="SUPFAM" id="SSF158472">
    <property type="entry name" value="HAMP domain-like"/>
    <property type="match status" value="1"/>
</dbReference>
<accession>A0A4R7FRQ4</accession>
<comment type="catalytic activity">
    <reaction evidence="1">
        <text>ATP + protein L-histidine = ADP + protein N-phospho-L-histidine.</text>
        <dbReference type="EC" id="2.7.13.3"/>
    </reaction>
</comment>
<feature type="domain" description="HAMP" evidence="15">
    <location>
        <begin position="183"/>
        <end position="236"/>
    </location>
</feature>
<dbReference type="InterPro" id="IPR003594">
    <property type="entry name" value="HATPase_dom"/>
</dbReference>
<evidence type="ECO:0000256" key="7">
    <source>
        <dbReference type="ARBA" id="ARBA00022692"/>
    </source>
</evidence>
<dbReference type="PANTHER" id="PTHR45436">
    <property type="entry name" value="SENSOR HISTIDINE KINASE YKOH"/>
    <property type="match status" value="1"/>
</dbReference>
<dbReference type="PROSITE" id="PS50885">
    <property type="entry name" value="HAMP"/>
    <property type="match status" value="1"/>
</dbReference>
<dbReference type="FunFam" id="3.30.565.10:FF:000006">
    <property type="entry name" value="Sensor histidine kinase WalK"/>
    <property type="match status" value="1"/>
</dbReference>
<feature type="transmembrane region" description="Helical" evidence="13">
    <location>
        <begin position="159"/>
        <end position="182"/>
    </location>
</feature>
<dbReference type="SMART" id="SM00387">
    <property type="entry name" value="HATPase_c"/>
    <property type="match status" value="1"/>
</dbReference>
<feature type="compositionally biased region" description="Acidic residues" evidence="12">
    <location>
        <begin position="547"/>
        <end position="567"/>
    </location>
</feature>
<keyword evidence="8 16" id="KW-0418">Kinase</keyword>
<evidence type="ECO:0000259" key="14">
    <source>
        <dbReference type="PROSITE" id="PS50109"/>
    </source>
</evidence>
<feature type="transmembrane region" description="Helical" evidence="13">
    <location>
        <begin position="22"/>
        <end position="45"/>
    </location>
</feature>
<keyword evidence="10" id="KW-0902">Two-component regulatory system</keyword>
<dbReference type="GO" id="GO:0005509">
    <property type="term" value="F:calcium ion binding"/>
    <property type="evidence" value="ECO:0007669"/>
    <property type="project" value="UniProtKB-ARBA"/>
</dbReference>
<dbReference type="EMBL" id="SOAM01000001">
    <property type="protein sequence ID" value="TDS80408.1"/>
    <property type="molecule type" value="Genomic_DNA"/>
</dbReference>
<evidence type="ECO:0000256" key="2">
    <source>
        <dbReference type="ARBA" id="ARBA00001968"/>
    </source>
</evidence>
<dbReference type="InterPro" id="IPR003660">
    <property type="entry name" value="HAMP_dom"/>
</dbReference>